<proteinExistence type="predicted"/>
<name>A0A5B7G8U3_PORTR</name>
<evidence type="ECO:0000313" key="3">
    <source>
        <dbReference type="Proteomes" id="UP000324222"/>
    </source>
</evidence>
<protein>
    <submittedName>
        <fullName evidence="2">Uncharacterized protein</fullName>
    </submittedName>
</protein>
<comment type="caution">
    <text evidence="2">The sequence shown here is derived from an EMBL/GenBank/DDBJ whole genome shotgun (WGS) entry which is preliminary data.</text>
</comment>
<dbReference type="EMBL" id="VSRR010014144">
    <property type="protein sequence ID" value="MPC56670.1"/>
    <property type="molecule type" value="Genomic_DNA"/>
</dbReference>
<evidence type="ECO:0000256" key="1">
    <source>
        <dbReference type="SAM" id="MobiDB-lite"/>
    </source>
</evidence>
<reference evidence="2 3" key="1">
    <citation type="submission" date="2019-05" db="EMBL/GenBank/DDBJ databases">
        <title>Another draft genome of Portunus trituberculatus and its Hox gene families provides insights of decapod evolution.</title>
        <authorList>
            <person name="Jeong J.-H."/>
            <person name="Song I."/>
            <person name="Kim S."/>
            <person name="Choi T."/>
            <person name="Kim D."/>
            <person name="Ryu S."/>
            <person name="Kim W."/>
        </authorList>
    </citation>
    <scope>NUCLEOTIDE SEQUENCE [LARGE SCALE GENOMIC DNA]</scope>
    <source>
        <tissue evidence="2">Muscle</tissue>
    </source>
</reference>
<evidence type="ECO:0000313" key="2">
    <source>
        <dbReference type="EMBL" id="MPC56670.1"/>
    </source>
</evidence>
<organism evidence="2 3">
    <name type="scientific">Portunus trituberculatus</name>
    <name type="common">Swimming crab</name>
    <name type="synonym">Neptunus trituberculatus</name>
    <dbReference type="NCBI Taxonomy" id="210409"/>
    <lineage>
        <taxon>Eukaryota</taxon>
        <taxon>Metazoa</taxon>
        <taxon>Ecdysozoa</taxon>
        <taxon>Arthropoda</taxon>
        <taxon>Crustacea</taxon>
        <taxon>Multicrustacea</taxon>
        <taxon>Malacostraca</taxon>
        <taxon>Eumalacostraca</taxon>
        <taxon>Eucarida</taxon>
        <taxon>Decapoda</taxon>
        <taxon>Pleocyemata</taxon>
        <taxon>Brachyura</taxon>
        <taxon>Eubrachyura</taxon>
        <taxon>Portunoidea</taxon>
        <taxon>Portunidae</taxon>
        <taxon>Portuninae</taxon>
        <taxon>Portunus</taxon>
    </lineage>
</organism>
<keyword evidence="3" id="KW-1185">Reference proteome</keyword>
<feature type="region of interest" description="Disordered" evidence="1">
    <location>
        <begin position="1"/>
        <end position="40"/>
    </location>
</feature>
<accession>A0A5B7G8U3</accession>
<gene>
    <name evidence="2" type="ORF">E2C01_050635</name>
</gene>
<dbReference type="Proteomes" id="UP000324222">
    <property type="component" value="Unassembled WGS sequence"/>
</dbReference>
<feature type="compositionally biased region" description="Basic and acidic residues" evidence="1">
    <location>
        <begin position="21"/>
        <end position="30"/>
    </location>
</feature>
<dbReference type="AlphaFoldDB" id="A0A5B7G8U3"/>
<sequence>MTRGIHRLLTAACRNKKKKKENKEKKLNDHSRRRNVRKKDVTLMDSNKRRAIMEHKNHNRTRLEPKERSKSLQNMTKITTSLEPLQNLLLLNHSTFIPGIN</sequence>